<evidence type="ECO:0000256" key="1">
    <source>
        <dbReference type="SAM" id="Phobius"/>
    </source>
</evidence>
<accession>A0A222EN40</accession>
<reference evidence="2 3" key="1">
    <citation type="submission" date="2017-07" db="EMBL/GenBank/DDBJ databases">
        <title>Complete genome sequence of Spiroplasma corruscae EC-1 (DSM 19793).</title>
        <authorList>
            <person name="Tsai Y.-M."/>
            <person name="Lo W.-S."/>
            <person name="Kuo C.-H."/>
        </authorList>
    </citation>
    <scope>NUCLEOTIDE SEQUENCE [LARGE SCALE GENOMIC DNA]</scope>
    <source>
        <strain evidence="2 3">EC-1</strain>
    </source>
</reference>
<name>A0A222EN40_9MOLU</name>
<dbReference type="RefSeq" id="WP_094048178.1">
    <property type="nucleotide sequence ID" value="NZ_CP022535.1"/>
</dbReference>
<proteinExistence type="predicted"/>
<keyword evidence="1" id="KW-1133">Transmembrane helix</keyword>
<feature type="transmembrane region" description="Helical" evidence="1">
    <location>
        <begin position="12"/>
        <end position="33"/>
    </location>
</feature>
<sequence>MKTKKKLLRITFVTLIFTFIITIFTTLVFFLVVNNKKQIQSIPDVTSPDKKPSDKKDFKKDDLVISFNTSQNIYLLKRDNNDYSFVYDNFKFFFLVEFNKLGPSNKNPEITFSIDSLISTKNINVLYKTNYKNYNWLFSLNNI</sequence>
<evidence type="ECO:0000313" key="3">
    <source>
        <dbReference type="Proteomes" id="UP000203229"/>
    </source>
</evidence>
<keyword evidence="1" id="KW-0472">Membrane</keyword>
<evidence type="ECO:0000313" key="2">
    <source>
        <dbReference type="EMBL" id="ASP27912.1"/>
    </source>
</evidence>
<dbReference type="OrthoDB" id="390320at2"/>
<protein>
    <submittedName>
        <fullName evidence="2">Uncharacterized protein</fullName>
    </submittedName>
</protein>
<dbReference type="Proteomes" id="UP000203229">
    <property type="component" value="Chromosome"/>
</dbReference>
<dbReference type="EMBL" id="CP022535">
    <property type="protein sequence ID" value="ASP27912.1"/>
    <property type="molecule type" value="Genomic_DNA"/>
</dbReference>
<keyword evidence="3" id="KW-1185">Reference proteome</keyword>
<keyword evidence="1" id="KW-0812">Transmembrane</keyword>
<dbReference type="AlphaFoldDB" id="A0A222EN40"/>
<organism evidence="2 3">
    <name type="scientific">Spiroplasma corruscae</name>
    <dbReference type="NCBI Taxonomy" id="216934"/>
    <lineage>
        <taxon>Bacteria</taxon>
        <taxon>Bacillati</taxon>
        <taxon>Mycoplasmatota</taxon>
        <taxon>Mollicutes</taxon>
        <taxon>Entomoplasmatales</taxon>
        <taxon>Spiroplasmataceae</taxon>
        <taxon>Spiroplasma</taxon>
    </lineage>
</organism>
<dbReference type="KEGG" id="scou:SCORR_v1c01370"/>
<gene>
    <name evidence="2" type="ORF">SCORR_v1c01370</name>
</gene>